<dbReference type="PIRSF" id="PIRSF018266">
    <property type="entry name" value="FecR"/>
    <property type="match status" value="1"/>
</dbReference>
<keyword evidence="1" id="KW-0812">Transmembrane</keyword>
<evidence type="ECO:0000256" key="1">
    <source>
        <dbReference type="SAM" id="Phobius"/>
    </source>
</evidence>
<keyword evidence="5" id="KW-1185">Reference proteome</keyword>
<dbReference type="InterPro" id="IPR012373">
    <property type="entry name" value="Ferrdict_sens_TM"/>
</dbReference>
<dbReference type="Proteomes" id="UP000184543">
    <property type="component" value="Unassembled WGS sequence"/>
</dbReference>
<gene>
    <name evidence="4" type="ORF">SAMN04488513_102280</name>
</gene>
<dbReference type="InterPro" id="IPR032508">
    <property type="entry name" value="FecR_C"/>
</dbReference>
<sequence length="385" mass="44159">MDKCDFKISLAKFLSHSIASEELDDLNLCLTRGRYHKLFRSHIEIDYTTRYIMGRYNADKAKRILLDKIRRDKRSARRSNLFRLTRYAAVLLTFLGLGYFYWDHNFRQGTVGNVDKGDQITLELSDGTVKTISELGNASVYNRKGDRVGLLQGNQLVYHKGGKAKEILYNTVNVPYGKRFVLILSDGTKAHLNAGSTLRYPVEFVRGRERKVYLKGEGYFNVAKDETSPFIINANELNIQVLGTKFNLSAYPEDDSVKTVLVEGSVGFFTTSSDFDEDSKRLVPGQMAVWGKQDQKLVFKEVDTDLHTGWMNGKIIFSHMPFEDIVKKLERNYNVSIDNQYEALNPIRFNASFDTETITQVFEAFSKNYPMTFTINGDRIIIYQP</sequence>
<accession>A0A1M6F3A9</accession>
<evidence type="ECO:0000313" key="5">
    <source>
        <dbReference type="Proteomes" id="UP000184543"/>
    </source>
</evidence>
<keyword evidence="1" id="KW-0472">Membrane</keyword>
<protein>
    <submittedName>
        <fullName evidence="4">FecR family protein</fullName>
    </submittedName>
</protein>
<dbReference type="InterPro" id="IPR006860">
    <property type="entry name" value="FecR"/>
</dbReference>
<dbReference type="FunFam" id="2.60.120.1440:FF:000001">
    <property type="entry name" value="Putative anti-sigma factor"/>
    <property type="match status" value="1"/>
</dbReference>
<dbReference type="AlphaFoldDB" id="A0A1M6F3A9"/>
<dbReference type="RefSeq" id="WP_072990680.1">
    <property type="nucleotide sequence ID" value="NZ_FQYU01000002.1"/>
</dbReference>
<feature type="domain" description="FecR protein" evidence="2">
    <location>
        <begin position="171"/>
        <end position="266"/>
    </location>
</feature>
<organism evidence="4 5">
    <name type="scientific">Pseudozobellia thermophila</name>
    <dbReference type="NCBI Taxonomy" id="192903"/>
    <lineage>
        <taxon>Bacteria</taxon>
        <taxon>Pseudomonadati</taxon>
        <taxon>Bacteroidota</taxon>
        <taxon>Flavobacteriia</taxon>
        <taxon>Flavobacteriales</taxon>
        <taxon>Flavobacteriaceae</taxon>
        <taxon>Pseudozobellia</taxon>
    </lineage>
</organism>
<dbReference type="Pfam" id="PF04773">
    <property type="entry name" value="FecR"/>
    <property type="match status" value="1"/>
</dbReference>
<dbReference type="Gene3D" id="3.55.50.30">
    <property type="match status" value="1"/>
</dbReference>
<dbReference type="OrthoDB" id="704021at2"/>
<feature type="transmembrane region" description="Helical" evidence="1">
    <location>
        <begin position="84"/>
        <end position="102"/>
    </location>
</feature>
<dbReference type="EMBL" id="FQYU01000002">
    <property type="protein sequence ID" value="SHI92161.1"/>
    <property type="molecule type" value="Genomic_DNA"/>
</dbReference>
<feature type="domain" description="Protein FecR C-terminal" evidence="3">
    <location>
        <begin position="314"/>
        <end position="382"/>
    </location>
</feature>
<reference evidence="5" key="1">
    <citation type="submission" date="2016-11" db="EMBL/GenBank/DDBJ databases">
        <authorList>
            <person name="Varghese N."/>
            <person name="Submissions S."/>
        </authorList>
    </citation>
    <scope>NUCLEOTIDE SEQUENCE [LARGE SCALE GENOMIC DNA]</scope>
    <source>
        <strain evidence="5">DSM 19858</strain>
    </source>
</reference>
<dbReference type="PANTHER" id="PTHR30273">
    <property type="entry name" value="PERIPLASMIC SIGNAL SENSOR AND SIGMA FACTOR ACTIVATOR FECR-RELATED"/>
    <property type="match status" value="1"/>
</dbReference>
<dbReference type="Gene3D" id="2.60.120.1440">
    <property type="match status" value="1"/>
</dbReference>
<proteinExistence type="predicted"/>
<dbReference type="STRING" id="192903.SAMN04488513_102280"/>
<dbReference type="Pfam" id="PF16344">
    <property type="entry name" value="FecR_C"/>
    <property type="match status" value="1"/>
</dbReference>
<evidence type="ECO:0000259" key="3">
    <source>
        <dbReference type="Pfam" id="PF16344"/>
    </source>
</evidence>
<dbReference type="GO" id="GO:0016989">
    <property type="term" value="F:sigma factor antagonist activity"/>
    <property type="evidence" value="ECO:0007669"/>
    <property type="project" value="TreeGrafter"/>
</dbReference>
<evidence type="ECO:0000313" key="4">
    <source>
        <dbReference type="EMBL" id="SHI92161.1"/>
    </source>
</evidence>
<evidence type="ECO:0000259" key="2">
    <source>
        <dbReference type="Pfam" id="PF04773"/>
    </source>
</evidence>
<keyword evidence="1" id="KW-1133">Transmembrane helix</keyword>
<dbReference type="PANTHER" id="PTHR30273:SF2">
    <property type="entry name" value="PROTEIN FECR"/>
    <property type="match status" value="1"/>
</dbReference>
<name>A0A1M6F3A9_9FLAO</name>